<keyword evidence="7" id="KW-0963">Cytoplasm</keyword>
<dbReference type="EMBL" id="CP046640">
    <property type="protein sequence ID" value="QTL97032.1"/>
    <property type="molecule type" value="Genomic_DNA"/>
</dbReference>
<dbReference type="Gene3D" id="3.90.110.10">
    <property type="entry name" value="Lactate dehydrogenase/glycoside hydrolase, family 4, C-terminal"/>
    <property type="match status" value="1"/>
</dbReference>
<dbReference type="InterPro" id="IPR011304">
    <property type="entry name" value="L-lactate_DH"/>
</dbReference>
<dbReference type="HAMAP" id="MF_00488">
    <property type="entry name" value="Lactate_dehydrog"/>
    <property type="match status" value="1"/>
</dbReference>
<evidence type="ECO:0000259" key="11">
    <source>
        <dbReference type="Pfam" id="PF02866"/>
    </source>
</evidence>
<dbReference type="PANTHER" id="PTHR43128">
    <property type="entry name" value="L-2-HYDROXYCARBOXYLATE DEHYDROGENASE (NAD(P)(+))"/>
    <property type="match status" value="1"/>
</dbReference>
<feature type="binding site" evidence="7">
    <location>
        <position position="87"/>
    </location>
    <ligand>
        <name>substrate</name>
    </ligand>
</feature>
<dbReference type="PRINTS" id="PR00086">
    <property type="entry name" value="LLDHDRGNASE"/>
</dbReference>
<keyword evidence="13" id="KW-1185">Reference proteome</keyword>
<comment type="caution">
    <text evidence="7">Lacks conserved residue(s) required for the propagation of feature annotation.</text>
</comment>
<dbReference type="InterPro" id="IPR022383">
    <property type="entry name" value="Lactate/malate_DH_C"/>
</dbReference>
<dbReference type="UniPathway" id="UPA00554">
    <property type="reaction ID" value="UER00611"/>
</dbReference>
<evidence type="ECO:0000256" key="6">
    <source>
        <dbReference type="ARBA" id="ARBA00049258"/>
    </source>
</evidence>
<evidence type="ECO:0000259" key="10">
    <source>
        <dbReference type="Pfam" id="PF00056"/>
    </source>
</evidence>
<dbReference type="PANTHER" id="PTHR43128:SF16">
    <property type="entry name" value="L-LACTATE DEHYDROGENASE"/>
    <property type="match status" value="1"/>
</dbReference>
<feature type="binding site" evidence="7">
    <location>
        <begin position="119"/>
        <end position="122"/>
    </location>
    <ligand>
        <name>substrate</name>
    </ligand>
</feature>
<feature type="binding site" evidence="9">
    <location>
        <position position="94"/>
    </location>
    <ligand>
        <name>NAD(+)</name>
        <dbReference type="ChEBI" id="CHEBI:57540"/>
    </ligand>
</feature>
<gene>
    <name evidence="7" type="primary">ldh</name>
    <name evidence="12" type="ORF">GM661_03085</name>
</gene>
<dbReference type="EC" id="1.1.1.27" evidence="3 7"/>
<feature type="modified residue" description="Phosphotyrosine" evidence="7">
    <location>
        <position position="221"/>
    </location>
</feature>
<dbReference type="NCBIfam" id="NF004863">
    <property type="entry name" value="PRK06223.1"/>
    <property type="match status" value="1"/>
</dbReference>
<comment type="catalytic activity">
    <reaction evidence="6 7">
        <text>(S)-lactate + NAD(+) = pyruvate + NADH + H(+)</text>
        <dbReference type="Rhea" id="RHEA:23444"/>
        <dbReference type="ChEBI" id="CHEBI:15361"/>
        <dbReference type="ChEBI" id="CHEBI:15378"/>
        <dbReference type="ChEBI" id="CHEBI:16651"/>
        <dbReference type="ChEBI" id="CHEBI:57540"/>
        <dbReference type="ChEBI" id="CHEBI:57945"/>
        <dbReference type="EC" id="1.1.1.27"/>
    </reaction>
</comment>
<feature type="binding site" evidence="7">
    <location>
        <position position="39"/>
    </location>
    <ligand>
        <name>NAD(+)</name>
        <dbReference type="ChEBI" id="CHEBI:57540"/>
    </ligand>
</feature>
<dbReference type="SUPFAM" id="SSF51735">
    <property type="entry name" value="NAD(P)-binding Rossmann-fold domains"/>
    <property type="match status" value="1"/>
</dbReference>
<comment type="similarity">
    <text evidence="2 7">Belongs to the LDH/MDH superfamily. LDH family.</text>
</comment>
<evidence type="ECO:0000313" key="13">
    <source>
        <dbReference type="Proteomes" id="UP000665020"/>
    </source>
</evidence>
<keyword evidence="7" id="KW-0021">Allosteric enzyme</keyword>
<feature type="binding site" evidence="9">
    <location>
        <begin position="9"/>
        <end position="14"/>
    </location>
    <ligand>
        <name>NAD(+)</name>
        <dbReference type="ChEBI" id="CHEBI:57540"/>
    </ligand>
</feature>
<feature type="binding site" evidence="7 9">
    <location>
        <begin position="117"/>
        <end position="119"/>
    </location>
    <ligand>
        <name>NAD(+)</name>
        <dbReference type="ChEBI" id="CHEBI:57540"/>
    </ligand>
</feature>
<dbReference type="InterPro" id="IPR001236">
    <property type="entry name" value="Lactate/malate_DH_N"/>
</dbReference>
<evidence type="ECO:0000256" key="9">
    <source>
        <dbReference type="PIRSR" id="PIRSR000102-3"/>
    </source>
</evidence>
<dbReference type="Pfam" id="PF02866">
    <property type="entry name" value="Ldh_1_C"/>
    <property type="match status" value="1"/>
</dbReference>
<feature type="binding site" evidence="7">
    <location>
        <position position="230"/>
    </location>
    <ligand>
        <name>substrate</name>
    </ligand>
</feature>
<dbReference type="InterPro" id="IPR015955">
    <property type="entry name" value="Lactate_DH/Glyco_Ohase_4_C"/>
</dbReference>
<dbReference type="GO" id="GO:0006089">
    <property type="term" value="P:lactate metabolic process"/>
    <property type="evidence" value="ECO:0007669"/>
    <property type="project" value="TreeGrafter"/>
</dbReference>
<comment type="pathway">
    <text evidence="1 7">Fermentation; pyruvate fermentation to lactate; (S)-lactate from pyruvate: step 1/1.</text>
</comment>
<comment type="subcellular location">
    <subcellularLocation>
        <location evidence="7">Cytoplasm</location>
    </subcellularLocation>
</comment>
<feature type="binding site" evidence="7">
    <location>
        <position position="167"/>
    </location>
    <ligand>
        <name>beta-D-fructose 1,6-bisphosphate</name>
        <dbReference type="ChEBI" id="CHEBI:32966"/>
        <note>allosteric activator</note>
    </ligand>
</feature>
<dbReference type="Proteomes" id="UP000665020">
    <property type="component" value="Chromosome"/>
</dbReference>
<dbReference type="Gene3D" id="3.40.50.720">
    <property type="entry name" value="NAD(P)-binding Rossmann-like Domain"/>
    <property type="match status" value="1"/>
</dbReference>
<feature type="binding site" evidence="7">
    <location>
        <begin position="147"/>
        <end position="150"/>
    </location>
    <ligand>
        <name>substrate</name>
    </ligand>
</feature>
<dbReference type="AlphaFoldDB" id="A0A8A7KGM5"/>
<dbReference type="FunFam" id="3.40.50.720:FF:000018">
    <property type="entry name" value="Malate dehydrogenase"/>
    <property type="match status" value="1"/>
</dbReference>
<reference evidence="12" key="1">
    <citation type="submission" date="2019-12" db="EMBL/GenBank/DDBJ databases">
        <authorList>
            <person name="zhang j."/>
            <person name="sun C.M."/>
        </authorList>
    </citation>
    <scope>NUCLEOTIDE SEQUENCE</scope>
    <source>
        <strain evidence="12">NS-1</strain>
    </source>
</reference>
<dbReference type="GO" id="GO:0005737">
    <property type="term" value="C:cytoplasm"/>
    <property type="evidence" value="ECO:0007669"/>
    <property type="project" value="UniProtKB-SubCell"/>
</dbReference>
<feature type="binding site" evidence="7">
    <location>
        <position position="142"/>
    </location>
    <ligand>
        <name>NAD(+)</name>
        <dbReference type="ChEBI" id="CHEBI:57540"/>
    </ligand>
</feature>
<evidence type="ECO:0000256" key="2">
    <source>
        <dbReference type="ARBA" id="ARBA00006054"/>
    </source>
</evidence>
<dbReference type="Pfam" id="PF00056">
    <property type="entry name" value="Ldh_1_N"/>
    <property type="match status" value="1"/>
</dbReference>
<evidence type="ECO:0000256" key="1">
    <source>
        <dbReference type="ARBA" id="ARBA00004843"/>
    </source>
</evidence>
<feature type="binding site" evidence="7">
    <location>
        <position position="64"/>
    </location>
    <ligand>
        <name>NAD(+)</name>
        <dbReference type="ChEBI" id="CHEBI:57540"/>
    </ligand>
</feature>
<proteinExistence type="inferred from homology"/>
<keyword evidence="4 7" id="KW-0560">Oxidoreductase</keyword>
<sequence length="313" mass="34310">MKNKVVIIGAGLVGATAAYAIMNRGLASEIVLVDINKERAEGEAMDLNHGAAFVKPVKVKHGGYEECRDARIVIISAGVNQKPGETRLDLVKKNTEVFKKIIPNISKYTREAILLVVTNPVDILTYVTQKLSDLPQNMILGSGTVLDTSRFRYQLSDHCGVNPKNIHAYIIGEHGDHEVAAWSLTNVAGVPFKDYCIVCDKDCATHDFRDKMSEKVRQAAYEIIDRKGATYYAVGLAVARIVESIFRDEHTILTVSTLLTGEYGIDDLVLSIPSIVGSRGVEKVLNLTLSSQEEEELLKSAGVLKGIIQELDI</sequence>
<dbReference type="NCBIfam" id="NF000824">
    <property type="entry name" value="PRK00066.1"/>
    <property type="match status" value="1"/>
</dbReference>
<organism evidence="12 13">
    <name type="scientific">Iocasia fonsfrigidae</name>
    <dbReference type="NCBI Taxonomy" id="2682810"/>
    <lineage>
        <taxon>Bacteria</taxon>
        <taxon>Bacillati</taxon>
        <taxon>Bacillota</taxon>
        <taxon>Clostridia</taxon>
        <taxon>Halanaerobiales</taxon>
        <taxon>Halanaerobiaceae</taxon>
        <taxon>Iocasia</taxon>
    </lineage>
</organism>
<keyword evidence="7" id="KW-0597">Phosphoprotein</keyword>
<feature type="binding site" evidence="7">
    <location>
        <position position="13"/>
    </location>
    <ligand>
        <name>NAD(+)</name>
        <dbReference type="ChEBI" id="CHEBI:57540"/>
    </ligand>
</feature>
<feature type="binding site" evidence="7">
    <location>
        <position position="81"/>
    </location>
    <ligand>
        <name>substrate</name>
    </ligand>
</feature>
<dbReference type="NCBIfam" id="TIGR01771">
    <property type="entry name" value="L-LDH-NAD"/>
    <property type="match status" value="1"/>
</dbReference>
<evidence type="ECO:0000256" key="7">
    <source>
        <dbReference type="HAMAP-Rule" id="MF_00488"/>
    </source>
</evidence>
<evidence type="ECO:0000256" key="5">
    <source>
        <dbReference type="ARBA" id="ARBA00023027"/>
    </source>
</evidence>
<dbReference type="KEGG" id="ifn:GM661_03085"/>
<name>A0A8A7KGM5_9FIRM</name>
<comment type="subunit">
    <text evidence="7">Homotetramer.</text>
</comment>
<feature type="domain" description="Lactate/malate dehydrogenase C-terminal" evidence="11">
    <location>
        <begin position="144"/>
        <end position="310"/>
    </location>
</feature>
<dbReference type="GO" id="GO:0004459">
    <property type="term" value="F:L-lactate dehydrogenase (NAD+) activity"/>
    <property type="evidence" value="ECO:0007669"/>
    <property type="project" value="UniProtKB-UniRule"/>
</dbReference>
<dbReference type="CDD" id="cd05292">
    <property type="entry name" value="LDH_2"/>
    <property type="match status" value="1"/>
</dbReference>
<feature type="binding site" evidence="7 9">
    <location>
        <position position="34"/>
    </location>
    <ligand>
        <name>NAD(+)</name>
        <dbReference type="ChEBI" id="CHEBI:57540"/>
    </ligand>
</feature>
<dbReference type="RefSeq" id="WP_125988109.1">
    <property type="nucleotide sequence ID" value="NZ_CP046640.1"/>
</dbReference>
<comment type="activity regulation">
    <text evidence="7">Allosterically activated by fructose 1,6-bisphosphate (FBP).</text>
</comment>
<evidence type="ECO:0000256" key="4">
    <source>
        <dbReference type="ARBA" id="ARBA00023002"/>
    </source>
</evidence>
<feature type="domain" description="Lactate/malate dehydrogenase N-terminal" evidence="10">
    <location>
        <begin position="4"/>
        <end position="141"/>
    </location>
</feature>
<feature type="binding site" evidence="7">
    <location>
        <begin position="78"/>
        <end position="79"/>
    </location>
    <ligand>
        <name>NAD(+)</name>
        <dbReference type="ChEBI" id="CHEBI:57540"/>
    </ligand>
</feature>
<feature type="active site" description="Proton acceptor" evidence="7 8">
    <location>
        <position position="174"/>
    </location>
</feature>
<accession>A0A8A7KGM5</accession>
<evidence type="ECO:0000256" key="8">
    <source>
        <dbReference type="PIRSR" id="PIRSR000102-1"/>
    </source>
</evidence>
<dbReference type="PIRSF" id="PIRSF000102">
    <property type="entry name" value="Lac_mal_DH"/>
    <property type="match status" value="1"/>
</dbReference>
<dbReference type="InterPro" id="IPR001557">
    <property type="entry name" value="L-lactate/malate_DH"/>
</dbReference>
<dbReference type="SUPFAM" id="SSF56327">
    <property type="entry name" value="LDH C-terminal domain-like"/>
    <property type="match status" value="1"/>
</dbReference>
<dbReference type="GO" id="GO:0006096">
    <property type="term" value="P:glycolytic process"/>
    <property type="evidence" value="ECO:0007669"/>
    <property type="project" value="UniProtKB-UniRule"/>
</dbReference>
<evidence type="ECO:0000256" key="3">
    <source>
        <dbReference type="ARBA" id="ARBA00012967"/>
    </source>
</evidence>
<evidence type="ECO:0000313" key="12">
    <source>
        <dbReference type="EMBL" id="QTL97032.1"/>
    </source>
</evidence>
<comment type="function">
    <text evidence="7">Catalyzes the conversion of lactate to pyruvate.</text>
</comment>
<protein>
    <recommendedName>
        <fullName evidence="3 7">L-lactate dehydrogenase</fullName>
        <shortName evidence="7">L-LDH</shortName>
        <ecNumber evidence="3 7">1.1.1.27</ecNumber>
    </recommendedName>
</protein>
<feature type="binding site" evidence="7">
    <location>
        <position position="152"/>
    </location>
    <ligand>
        <name>beta-D-fructose 1,6-bisphosphate</name>
        <dbReference type="ChEBI" id="CHEBI:32966"/>
        <note>allosteric activator</note>
    </ligand>
</feature>
<dbReference type="InterPro" id="IPR036291">
    <property type="entry name" value="NAD(P)-bd_dom_sf"/>
</dbReference>
<keyword evidence="5 7" id="KW-0520">NAD</keyword>